<protein>
    <recommendedName>
        <fullName evidence="12">Disease resistance R13L4/SHOC-2-like LRR domain-containing protein</fullName>
    </recommendedName>
</protein>
<comment type="subcellular location">
    <subcellularLocation>
        <location evidence="1">Cell membrane</location>
    </subcellularLocation>
    <subcellularLocation>
        <location evidence="10">Endomembrane system</location>
        <topology evidence="10">Single-pass membrane protein</topology>
    </subcellularLocation>
</comment>
<evidence type="ECO:0000313" key="14">
    <source>
        <dbReference type="Proteomes" id="UP001174677"/>
    </source>
</evidence>
<dbReference type="Pfam" id="PF13855">
    <property type="entry name" value="LRR_8"/>
    <property type="match status" value="1"/>
</dbReference>
<evidence type="ECO:0000256" key="7">
    <source>
        <dbReference type="ARBA" id="ARBA00022737"/>
    </source>
</evidence>
<evidence type="ECO:0000256" key="3">
    <source>
        <dbReference type="ARBA" id="ARBA00022475"/>
    </source>
</evidence>
<evidence type="ECO:0000256" key="2">
    <source>
        <dbReference type="ARBA" id="ARBA00009592"/>
    </source>
</evidence>
<dbReference type="InterPro" id="IPR003591">
    <property type="entry name" value="Leu-rich_rpt_typical-subtyp"/>
</dbReference>
<evidence type="ECO:0000256" key="4">
    <source>
        <dbReference type="ARBA" id="ARBA00022614"/>
    </source>
</evidence>
<dbReference type="InterPro" id="IPR051502">
    <property type="entry name" value="RLP_Defense_Trigger"/>
</dbReference>
<keyword evidence="6" id="KW-0732">Signal</keyword>
<keyword evidence="9 11" id="KW-0472">Membrane</keyword>
<evidence type="ECO:0000256" key="11">
    <source>
        <dbReference type="SAM" id="Phobius"/>
    </source>
</evidence>
<evidence type="ECO:0000256" key="5">
    <source>
        <dbReference type="ARBA" id="ARBA00022692"/>
    </source>
</evidence>
<dbReference type="EMBL" id="JARPOI010000006">
    <property type="protein sequence ID" value="KAJ9178784.1"/>
    <property type="molecule type" value="Genomic_DNA"/>
</dbReference>
<dbReference type="Proteomes" id="UP001174677">
    <property type="component" value="Chromosome 6"/>
</dbReference>
<dbReference type="SUPFAM" id="SSF52058">
    <property type="entry name" value="L domain-like"/>
    <property type="match status" value="2"/>
</dbReference>
<keyword evidence="8 11" id="KW-1133">Transmembrane helix</keyword>
<keyword evidence="7" id="KW-0677">Repeat</keyword>
<dbReference type="InterPro" id="IPR001611">
    <property type="entry name" value="Leu-rich_rpt"/>
</dbReference>
<reference evidence="13" key="1">
    <citation type="journal article" date="2023" name="Plant Biotechnol. J.">
        <title>Chromosome-level wild Hevea brasiliensis genome provides new tools for genomic-assisted breeding and valuable loci to elevate rubber yield.</title>
        <authorList>
            <person name="Cheng H."/>
            <person name="Song X."/>
            <person name="Hu Y."/>
            <person name="Wu T."/>
            <person name="Yang Q."/>
            <person name="An Z."/>
            <person name="Feng S."/>
            <person name="Deng Z."/>
            <person name="Wu W."/>
            <person name="Zeng X."/>
            <person name="Tu M."/>
            <person name="Wang X."/>
            <person name="Huang H."/>
        </authorList>
    </citation>
    <scope>NUCLEOTIDE SEQUENCE</scope>
    <source>
        <strain evidence="13">MT/VB/25A 57/8</strain>
    </source>
</reference>
<dbReference type="Pfam" id="PF23598">
    <property type="entry name" value="LRR_14"/>
    <property type="match status" value="2"/>
</dbReference>
<dbReference type="SMART" id="SM00365">
    <property type="entry name" value="LRR_SD22"/>
    <property type="match status" value="7"/>
</dbReference>
<evidence type="ECO:0000259" key="12">
    <source>
        <dbReference type="Pfam" id="PF23598"/>
    </source>
</evidence>
<keyword evidence="3" id="KW-1003">Cell membrane</keyword>
<dbReference type="SMART" id="SM00369">
    <property type="entry name" value="LRR_TYP"/>
    <property type="match status" value="11"/>
</dbReference>
<proteinExistence type="inferred from homology"/>
<dbReference type="PRINTS" id="PR00019">
    <property type="entry name" value="LEURICHRPT"/>
</dbReference>
<gene>
    <name evidence="13" type="ORF">P3X46_010640</name>
</gene>
<evidence type="ECO:0000256" key="6">
    <source>
        <dbReference type="ARBA" id="ARBA00022729"/>
    </source>
</evidence>
<dbReference type="InterPro" id="IPR032675">
    <property type="entry name" value="LRR_dom_sf"/>
</dbReference>
<organism evidence="13 14">
    <name type="scientific">Hevea brasiliensis</name>
    <name type="common">Para rubber tree</name>
    <name type="synonym">Siphonia brasiliensis</name>
    <dbReference type="NCBI Taxonomy" id="3981"/>
    <lineage>
        <taxon>Eukaryota</taxon>
        <taxon>Viridiplantae</taxon>
        <taxon>Streptophyta</taxon>
        <taxon>Embryophyta</taxon>
        <taxon>Tracheophyta</taxon>
        <taxon>Spermatophyta</taxon>
        <taxon>Magnoliopsida</taxon>
        <taxon>eudicotyledons</taxon>
        <taxon>Gunneridae</taxon>
        <taxon>Pentapetalae</taxon>
        <taxon>rosids</taxon>
        <taxon>fabids</taxon>
        <taxon>Malpighiales</taxon>
        <taxon>Euphorbiaceae</taxon>
        <taxon>Crotonoideae</taxon>
        <taxon>Micrandreae</taxon>
        <taxon>Hevea</taxon>
    </lineage>
</organism>
<evidence type="ECO:0000256" key="9">
    <source>
        <dbReference type="ARBA" id="ARBA00023136"/>
    </source>
</evidence>
<feature type="transmembrane region" description="Helical" evidence="11">
    <location>
        <begin position="774"/>
        <end position="796"/>
    </location>
</feature>
<keyword evidence="14" id="KW-1185">Reference proteome</keyword>
<evidence type="ECO:0000256" key="10">
    <source>
        <dbReference type="ARBA" id="ARBA00037847"/>
    </source>
</evidence>
<evidence type="ECO:0000256" key="1">
    <source>
        <dbReference type="ARBA" id="ARBA00004236"/>
    </source>
</evidence>
<comment type="caution">
    <text evidence="13">The sequence shown here is derived from an EMBL/GenBank/DDBJ whole genome shotgun (WGS) entry which is preliminary data.</text>
</comment>
<evidence type="ECO:0000313" key="13">
    <source>
        <dbReference type="EMBL" id="KAJ9178784.1"/>
    </source>
</evidence>
<dbReference type="InterPro" id="IPR055414">
    <property type="entry name" value="LRR_R13L4/SHOC2-like"/>
</dbReference>
<sequence>MAGLFRIKELVDLKNLETLDISENQFNGISMEGFDRSSSLKKLQVLDLSSNMFNNSILPHMSGLVSLKTLILRSNDMAGSFPSKVNLKTLETLDISYNQFNGTQSVEGLCGLKSLTELGLRSNQFSGPLPQCLGNLTNLQVLDLSTNQFSGNIQSVVSKLTSLKYLFLSGNEFEGLFSFSTLANHSKLEIFQLSSGSSRLKLETEHPTWFPTFQLKLIDLPNCNLNLQTKTFPSFLLYQHDIRFIDLSHNKLVGTFPSWILQNNSKLEIMNLMNNAFKGTFQLPNFKHGLRKFEISSNNITGQLAKEFGLVFPNLSYINMSRNSFYGNIPSSIGEMQGLKLLDMSNNNFSRELPGSLFVNCTNIVVLILSNNNFQGNIFPNNMNLRSLMVLDMNNNNFTGMISAELGKIPMLQVLDISNNKVSGTIPMQLCNLSNLDILDLSQNILFGSVPSCFNASSLRFLFLQKNGLNGLIPPVLARSPNLVALDLRDNKFSGSIPSWISQLSKLLVLSLGGNALRGHIPNQLCQLRNVRIMDLSRNFFFGSIPSCFNNVSFGMMGEDNFETGSISEVEATESRHVGMQDFSFSRPYSPYNSTLELDLPVLSWSSSKEVEVEIAMKYRYNSYKGYIINLVAGIDLSCNELTGSIPPEIGDLHEIQSLNLSHNYLTGSIPVSFANLKSLESLDLGNNNLSGEIPRQLVELNFLGTFDVSYNNLSGRVLDKGQFGTFDESSYRGNPGLCGPFIHRSCNADESPATSPLIDVEEQDTEGGIDMVWFYWSFCASYVTILLVLVAILCINRHWRMLWFYFIDGCIYSISVWLFETEFYQ</sequence>
<keyword evidence="5 11" id="KW-0812">Transmembrane</keyword>
<dbReference type="Gene3D" id="3.80.10.10">
    <property type="entry name" value="Ribonuclease Inhibitor"/>
    <property type="match status" value="4"/>
</dbReference>
<feature type="domain" description="Disease resistance R13L4/SHOC-2-like LRR" evidence="12">
    <location>
        <begin position="281"/>
        <end position="576"/>
    </location>
</feature>
<name>A0ABQ9MEP8_HEVBR</name>
<keyword evidence="4" id="KW-0433">Leucine-rich repeat</keyword>
<dbReference type="PANTHER" id="PTHR48062">
    <property type="entry name" value="RECEPTOR-LIKE PROTEIN 14"/>
    <property type="match status" value="1"/>
</dbReference>
<dbReference type="Pfam" id="PF00560">
    <property type="entry name" value="LRR_1"/>
    <property type="match status" value="3"/>
</dbReference>
<accession>A0ABQ9MEP8</accession>
<evidence type="ECO:0000256" key="8">
    <source>
        <dbReference type="ARBA" id="ARBA00022989"/>
    </source>
</evidence>
<feature type="domain" description="Disease resistance R13L4/SHOC-2-like LRR" evidence="12">
    <location>
        <begin position="37"/>
        <end position="234"/>
    </location>
</feature>
<feature type="transmembrane region" description="Helical" evidence="11">
    <location>
        <begin position="803"/>
        <end position="820"/>
    </location>
</feature>
<dbReference type="PANTHER" id="PTHR48062:SF52">
    <property type="entry name" value="RECEPTOR-LIKE PROTEIN 8-RELATED"/>
    <property type="match status" value="1"/>
</dbReference>
<comment type="similarity">
    <text evidence="2">Belongs to the RLP family.</text>
</comment>